<reference evidence="1" key="2">
    <citation type="submission" date="2020-11" db="EMBL/GenBank/DDBJ databases">
        <authorList>
            <person name="McCartney M.A."/>
            <person name="Auch B."/>
            <person name="Kono T."/>
            <person name="Mallez S."/>
            <person name="Becker A."/>
            <person name="Gohl D.M."/>
            <person name="Silverstein K.A.T."/>
            <person name="Koren S."/>
            <person name="Bechman K.B."/>
            <person name="Herman A."/>
            <person name="Abrahante J.E."/>
            <person name="Garbe J."/>
        </authorList>
    </citation>
    <scope>NUCLEOTIDE SEQUENCE</scope>
    <source>
        <strain evidence="1">Duluth1</strain>
        <tissue evidence="1">Whole animal</tissue>
    </source>
</reference>
<sequence length="54" mass="5928">MRHYAPQIQAIIGYEKGSLSFGIVRRSSLAAVPQVGIRKGVLEGTEYVHGTKEQ</sequence>
<comment type="caution">
    <text evidence="1">The sequence shown here is derived from an EMBL/GenBank/DDBJ whole genome shotgun (WGS) entry which is preliminary data.</text>
</comment>
<evidence type="ECO:0000313" key="2">
    <source>
        <dbReference type="Proteomes" id="UP000828390"/>
    </source>
</evidence>
<reference evidence="1" key="1">
    <citation type="journal article" date="2019" name="bioRxiv">
        <title>The Genome of the Zebra Mussel, Dreissena polymorpha: A Resource for Invasive Species Research.</title>
        <authorList>
            <person name="McCartney M.A."/>
            <person name="Auch B."/>
            <person name="Kono T."/>
            <person name="Mallez S."/>
            <person name="Zhang Y."/>
            <person name="Obille A."/>
            <person name="Becker A."/>
            <person name="Abrahante J.E."/>
            <person name="Garbe J."/>
            <person name="Badalamenti J.P."/>
            <person name="Herman A."/>
            <person name="Mangelson H."/>
            <person name="Liachko I."/>
            <person name="Sullivan S."/>
            <person name="Sone E.D."/>
            <person name="Koren S."/>
            <person name="Silverstein K.A.T."/>
            <person name="Beckman K.B."/>
            <person name="Gohl D.M."/>
        </authorList>
    </citation>
    <scope>NUCLEOTIDE SEQUENCE</scope>
    <source>
        <strain evidence="1">Duluth1</strain>
        <tissue evidence="1">Whole animal</tissue>
    </source>
</reference>
<dbReference type="AlphaFoldDB" id="A0A9D4FF03"/>
<organism evidence="1 2">
    <name type="scientific">Dreissena polymorpha</name>
    <name type="common">Zebra mussel</name>
    <name type="synonym">Mytilus polymorpha</name>
    <dbReference type="NCBI Taxonomy" id="45954"/>
    <lineage>
        <taxon>Eukaryota</taxon>
        <taxon>Metazoa</taxon>
        <taxon>Spiralia</taxon>
        <taxon>Lophotrochozoa</taxon>
        <taxon>Mollusca</taxon>
        <taxon>Bivalvia</taxon>
        <taxon>Autobranchia</taxon>
        <taxon>Heteroconchia</taxon>
        <taxon>Euheterodonta</taxon>
        <taxon>Imparidentia</taxon>
        <taxon>Neoheterodontei</taxon>
        <taxon>Myida</taxon>
        <taxon>Dreissenoidea</taxon>
        <taxon>Dreissenidae</taxon>
        <taxon>Dreissena</taxon>
    </lineage>
</organism>
<name>A0A9D4FF03_DREPO</name>
<dbReference type="EMBL" id="JAIWYP010000007">
    <property type="protein sequence ID" value="KAH3794612.1"/>
    <property type="molecule type" value="Genomic_DNA"/>
</dbReference>
<protein>
    <submittedName>
        <fullName evidence="1">Uncharacterized protein</fullName>
    </submittedName>
</protein>
<gene>
    <name evidence="1" type="ORF">DPMN_148149</name>
</gene>
<evidence type="ECO:0000313" key="1">
    <source>
        <dbReference type="EMBL" id="KAH3794612.1"/>
    </source>
</evidence>
<accession>A0A9D4FF03</accession>
<dbReference type="Proteomes" id="UP000828390">
    <property type="component" value="Unassembled WGS sequence"/>
</dbReference>
<keyword evidence="2" id="KW-1185">Reference proteome</keyword>
<proteinExistence type="predicted"/>